<keyword evidence="2" id="KW-1185">Reference proteome</keyword>
<reference evidence="1 2" key="1">
    <citation type="submission" date="2015-07" db="EMBL/GenBank/DDBJ databases">
        <title>The genome of Melipona quadrifasciata.</title>
        <authorList>
            <person name="Pan H."/>
            <person name="Kapheim K."/>
        </authorList>
    </citation>
    <scope>NUCLEOTIDE SEQUENCE [LARGE SCALE GENOMIC DNA]</scope>
    <source>
        <strain evidence="1">0111107301</strain>
        <tissue evidence="1">Whole body</tissue>
    </source>
</reference>
<dbReference type="Proteomes" id="UP000053105">
    <property type="component" value="Unassembled WGS sequence"/>
</dbReference>
<proteinExistence type="predicted"/>
<accession>A0A0M8ZT17</accession>
<dbReference type="EMBL" id="KQ435904">
    <property type="protein sequence ID" value="KOX69043.1"/>
    <property type="molecule type" value="Genomic_DNA"/>
</dbReference>
<sequence>MDRPKGRRQCSFKKESLMALSLVSFTALSGFQSHGWPDFTSYHYEKIHPNPTLRFLLLLVIFRLCNKSSDLDRCNADATKISDWLIWVTKFLKEIIDISKAQTSSKVKVKNPLKDQAKHFRAIFHVLKKTKKKKENEIVALCVFLRELIFRNHYRLLLQSVGISFDGYRISCVQAV</sequence>
<organism evidence="1 2">
    <name type="scientific">Melipona quadrifasciata</name>
    <dbReference type="NCBI Taxonomy" id="166423"/>
    <lineage>
        <taxon>Eukaryota</taxon>
        <taxon>Metazoa</taxon>
        <taxon>Ecdysozoa</taxon>
        <taxon>Arthropoda</taxon>
        <taxon>Hexapoda</taxon>
        <taxon>Insecta</taxon>
        <taxon>Pterygota</taxon>
        <taxon>Neoptera</taxon>
        <taxon>Endopterygota</taxon>
        <taxon>Hymenoptera</taxon>
        <taxon>Apocrita</taxon>
        <taxon>Aculeata</taxon>
        <taxon>Apoidea</taxon>
        <taxon>Anthophila</taxon>
        <taxon>Apidae</taxon>
        <taxon>Melipona</taxon>
    </lineage>
</organism>
<evidence type="ECO:0000313" key="2">
    <source>
        <dbReference type="Proteomes" id="UP000053105"/>
    </source>
</evidence>
<protein>
    <submittedName>
        <fullName evidence="1">Uncharacterized protein</fullName>
    </submittedName>
</protein>
<dbReference type="AlphaFoldDB" id="A0A0M8ZT17"/>
<gene>
    <name evidence="1" type="ORF">WN51_06522</name>
</gene>
<name>A0A0M8ZT17_9HYME</name>
<evidence type="ECO:0000313" key="1">
    <source>
        <dbReference type="EMBL" id="KOX69043.1"/>
    </source>
</evidence>